<gene>
    <name evidence="2" type="ORF">CJD38_14955</name>
</gene>
<dbReference type="Proteomes" id="UP000244248">
    <property type="component" value="Unassembled WGS sequence"/>
</dbReference>
<keyword evidence="3" id="KW-1185">Reference proteome</keyword>
<dbReference type="RefSeq" id="WP_107941189.1">
    <property type="nucleotide sequence ID" value="NZ_QANS01000006.1"/>
</dbReference>
<keyword evidence="1" id="KW-0732">Signal</keyword>
<evidence type="ECO:0000313" key="2">
    <source>
        <dbReference type="EMBL" id="PTU30248.1"/>
    </source>
</evidence>
<comment type="caution">
    <text evidence="2">The sequence shown here is derived from an EMBL/GenBank/DDBJ whole genome shotgun (WGS) entry which is preliminary data.</text>
</comment>
<feature type="chain" id="PRO_5015673219" description="Lipoprotein" evidence="1">
    <location>
        <begin position="24"/>
        <end position="207"/>
    </location>
</feature>
<evidence type="ECO:0008006" key="4">
    <source>
        <dbReference type="Google" id="ProtNLM"/>
    </source>
</evidence>
<accession>A0A2T5MCE2</accession>
<dbReference type="AlphaFoldDB" id="A0A2T5MCE2"/>
<sequence>MRLIIFITLASLLLAACSGHNDAKTFELPDFGSGARHVVVSGDTASNGLALIGADGKAYLMLGNDSNAASTVVYRRSSSNARWGRVPETTESPILAVQLNEADAATAPTLPSTATTLRTSLNDAVVTFILQPTGNIVASASGCQVSGKLNSAVGQPAARVKLRFEQCGPITGNYNGVAFVDADAANADIHIVVDNGTAIQDFYAYAQ</sequence>
<reference evidence="2 3" key="1">
    <citation type="submission" date="2018-04" db="EMBL/GenBank/DDBJ databases">
        <title>Novel species isolated from glacier.</title>
        <authorList>
            <person name="Liu Q."/>
            <person name="Xin Y.-H."/>
        </authorList>
    </citation>
    <scope>NUCLEOTIDE SEQUENCE [LARGE SCALE GENOMIC DNA]</scope>
    <source>
        <strain evidence="2 3">GT1R17</strain>
    </source>
</reference>
<dbReference type="PROSITE" id="PS51257">
    <property type="entry name" value="PROKAR_LIPOPROTEIN"/>
    <property type="match status" value="1"/>
</dbReference>
<organism evidence="2 3">
    <name type="scientific">Stenotrophobium rhamnosiphilum</name>
    <dbReference type="NCBI Taxonomy" id="2029166"/>
    <lineage>
        <taxon>Bacteria</taxon>
        <taxon>Pseudomonadati</taxon>
        <taxon>Pseudomonadota</taxon>
        <taxon>Gammaproteobacteria</taxon>
        <taxon>Nevskiales</taxon>
        <taxon>Nevskiaceae</taxon>
        <taxon>Stenotrophobium</taxon>
    </lineage>
</organism>
<feature type="signal peptide" evidence="1">
    <location>
        <begin position="1"/>
        <end position="23"/>
    </location>
</feature>
<name>A0A2T5MCE2_9GAMM</name>
<proteinExistence type="predicted"/>
<evidence type="ECO:0000256" key="1">
    <source>
        <dbReference type="SAM" id="SignalP"/>
    </source>
</evidence>
<protein>
    <recommendedName>
        <fullName evidence="4">Lipoprotein</fullName>
    </recommendedName>
</protein>
<dbReference type="EMBL" id="QANS01000006">
    <property type="protein sequence ID" value="PTU30248.1"/>
    <property type="molecule type" value="Genomic_DNA"/>
</dbReference>
<evidence type="ECO:0000313" key="3">
    <source>
        <dbReference type="Proteomes" id="UP000244248"/>
    </source>
</evidence>